<feature type="compositionally biased region" description="Acidic residues" evidence="1">
    <location>
        <begin position="56"/>
        <end position="76"/>
    </location>
</feature>
<name>A0AAE0U369_9PEZI</name>
<dbReference type="Proteomes" id="UP001285441">
    <property type="component" value="Unassembled WGS sequence"/>
</dbReference>
<accession>A0AAE0U369</accession>
<dbReference type="AlphaFoldDB" id="A0AAE0U369"/>
<keyword evidence="3" id="KW-1185">Reference proteome</keyword>
<comment type="caution">
    <text evidence="2">The sequence shown here is derived from an EMBL/GenBank/DDBJ whole genome shotgun (WGS) entry which is preliminary data.</text>
</comment>
<evidence type="ECO:0000313" key="2">
    <source>
        <dbReference type="EMBL" id="KAK3389166.1"/>
    </source>
</evidence>
<reference evidence="2" key="1">
    <citation type="journal article" date="2023" name="Mol. Phylogenet. Evol.">
        <title>Genome-scale phylogeny and comparative genomics of the fungal order Sordariales.</title>
        <authorList>
            <person name="Hensen N."/>
            <person name="Bonometti L."/>
            <person name="Westerberg I."/>
            <person name="Brannstrom I.O."/>
            <person name="Guillou S."/>
            <person name="Cros-Aarteil S."/>
            <person name="Calhoun S."/>
            <person name="Haridas S."/>
            <person name="Kuo A."/>
            <person name="Mondo S."/>
            <person name="Pangilinan J."/>
            <person name="Riley R."/>
            <person name="LaButti K."/>
            <person name="Andreopoulos B."/>
            <person name="Lipzen A."/>
            <person name="Chen C."/>
            <person name="Yan M."/>
            <person name="Daum C."/>
            <person name="Ng V."/>
            <person name="Clum A."/>
            <person name="Steindorff A."/>
            <person name="Ohm R.A."/>
            <person name="Martin F."/>
            <person name="Silar P."/>
            <person name="Natvig D.O."/>
            <person name="Lalanne C."/>
            <person name="Gautier V."/>
            <person name="Ament-Velasquez S.L."/>
            <person name="Kruys A."/>
            <person name="Hutchinson M.I."/>
            <person name="Powell A.J."/>
            <person name="Barry K."/>
            <person name="Miller A.N."/>
            <person name="Grigoriev I.V."/>
            <person name="Debuchy R."/>
            <person name="Gladieux P."/>
            <person name="Hiltunen Thoren M."/>
            <person name="Johannesson H."/>
        </authorList>
    </citation>
    <scope>NUCLEOTIDE SEQUENCE</scope>
    <source>
        <strain evidence="2">CBS 232.78</strain>
    </source>
</reference>
<feature type="region of interest" description="Disordered" evidence="1">
    <location>
        <begin position="54"/>
        <end position="76"/>
    </location>
</feature>
<proteinExistence type="predicted"/>
<dbReference type="EMBL" id="JAULSW010000002">
    <property type="protein sequence ID" value="KAK3389166.1"/>
    <property type="molecule type" value="Genomic_DNA"/>
</dbReference>
<evidence type="ECO:0000256" key="1">
    <source>
        <dbReference type="SAM" id="MobiDB-lite"/>
    </source>
</evidence>
<evidence type="ECO:0000313" key="3">
    <source>
        <dbReference type="Proteomes" id="UP001285441"/>
    </source>
</evidence>
<organism evidence="2 3">
    <name type="scientific">Podospora didyma</name>
    <dbReference type="NCBI Taxonomy" id="330526"/>
    <lineage>
        <taxon>Eukaryota</taxon>
        <taxon>Fungi</taxon>
        <taxon>Dikarya</taxon>
        <taxon>Ascomycota</taxon>
        <taxon>Pezizomycotina</taxon>
        <taxon>Sordariomycetes</taxon>
        <taxon>Sordariomycetidae</taxon>
        <taxon>Sordariales</taxon>
        <taxon>Podosporaceae</taxon>
        <taxon>Podospora</taxon>
    </lineage>
</organism>
<sequence>MRQLCEYILAPARQEFSPLRSGATRPSENLPRGAIHTLPTSVFKSFLRDKGGEVNDLYDTESSDSDPDSDSDSDSDLEDDVIMLERLGTADASEKKVRLVLDDDEKYEADAEPDKDQEKENFISRSRLRIEKIIEKWLTKNHKFWTESEKVLEDAVRRLQKDPGRRTVVKFKLAWGRVQCELRRDLKQDGFFEVELIALEGAE</sequence>
<reference evidence="2" key="2">
    <citation type="submission" date="2023-06" db="EMBL/GenBank/DDBJ databases">
        <authorList>
            <consortium name="Lawrence Berkeley National Laboratory"/>
            <person name="Haridas S."/>
            <person name="Hensen N."/>
            <person name="Bonometti L."/>
            <person name="Westerberg I."/>
            <person name="Brannstrom I.O."/>
            <person name="Guillou S."/>
            <person name="Cros-Aarteil S."/>
            <person name="Calhoun S."/>
            <person name="Kuo A."/>
            <person name="Mondo S."/>
            <person name="Pangilinan J."/>
            <person name="Riley R."/>
            <person name="LaButti K."/>
            <person name="Andreopoulos B."/>
            <person name="Lipzen A."/>
            <person name="Chen C."/>
            <person name="Yanf M."/>
            <person name="Daum C."/>
            <person name="Ng V."/>
            <person name="Clum A."/>
            <person name="Steindorff A."/>
            <person name="Ohm R."/>
            <person name="Martin F."/>
            <person name="Silar P."/>
            <person name="Natvig D."/>
            <person name="Lalanne C."/>
            <person name="Gautier V."/>
            <person name="Ament-velasquez S.L."/>
            <person name="Kruys A."/>
            <person name="Hutchinson M.I."/>
            <person name="Powell A.J."/>
            <person name="Barry K."/>
            <person name="Miller A.N."/>
            <person name="Grigoriev I.V."/>
            <person name="Debuchy R."/>
            <person name="Gladieux P."/>
            <person name="Thoren M.H."/>
            <person name="Johannesson H."/>
        </authorList>
    </citation>
    <scope>NUCLEOTIDE SEQUENCE</scope>
    <source>
        <strain evidence="2">CBS 232.78</strain>
    </source>
</reference>
<protein>
    <submittedName>
        <fullName evidence="2">Uncharacterized protein</fullName>
    </submittedName>
</protein>
<gene>
    <name evidence="2" type="ORF">B0H63DRAFT_95079</name>
</gene>